<reference evidence="1" key="1">
    <citation type="journal article" date="2014" name="Int. J. Syst. Evol. Microbiol.">
        <title>Complete genome sequence of Corynebacterium casei LMG S-19264T (=DSM 44701T), isolated from a smear-ripened cheese.</title>
        <authorList>
            <consortium name="US DOE Joint Genome Institute (JGI-PGF)"/>
            <person name="Walter F."/>
            <person name="Albersmeier A."/>
            <person name="Kalinowski J."/>
            <person name="Ruckert C."/>
        </authorList>
    </citation>
    <scope>NUCLEOTIDE SEQUENCE</scope>
    <source>
        <strain evidence="1">CGMCC 4.7299</strain>
    </source>
</reference>
<protein>
    <submittedName>
        <fullName evidence="1">Uncharacterized protein</fullName>
    </submittedName>
</protein>
<evidence type="ECO:0000313" key="2">
    <source>
        <dbReference type="Proteomes" id="UP000656042"/>
    </source>
</evidence>
<dbReference type="Proteomes" id="UP000656042">
    <property type="component" value="Unassembled WGS sequence"/>
</dbReference>
<keyword evidence="2" id="KW-1185">Reference proteome</keyword>
<evidence type="ECO:0000313" key="1">
    <source>
        <dbReference type="EMBL" id="GGL12163.1"/>
    </source>
</evidence>
<accession>A0A8J3C5E6</accession>
<name>A0A8J3C5E6_9ACTN</name>
<dbReference type="EMBL" id="BMMX01000038">
    <property type="protein sequence ID" value="GGL12163.1"/>
    <property type="molecule type" value="Genomic_DNA"/>
</dbReference>
<dbReference type="AlphaFoldDB" id="A0A8J3C5E6"/>
<sequence length="112" mass="12011">MSRQRKTQRPDQQQIVAAAAAFARGEVTYDESAPAPLPPVPESEPMVPLGVRVPAGVARRVRAAADQAGVPFSQLVREWIELGLTENDHDRVVSVSALRRAIAHAAQSGHVA</sequence>
<proteinExistence type="predicted"/>
<dbReference type="RefSeq" id="WP_189082092.1">
    <property type="nucleotide sequence ID" value="NZ_BMMX01000038.1"/>
</dbReference>
<gene>
    <name evidence="1" type="ORF">GCM10012284_53580</name>
</gene>
<organism evidence="1 2">
    <name type="scientific">Mangrovihabitans endophyticus</name>
    <dbReference type="NCBI Taxonomy" id="1751298"/>
    <lineage>
        <taxon>Bacteria</taxon>
        <taxon>Bacillati</taxon>
        <taxon>Actinomycetota</taxon>
        <taxon>Actinomycetes</taxon>
        <taxon>Micromonosporales</taxon>
        <taxon>Micromonosporaceae</taxon>
        <taxon>Mangrovihabitans</taxon>
    </lineage>
</organism>
<comment type="caution">
    <text evidence="1">The sequence shown here is derived from an EMBL/GenBank/DDBJ whole genome shotgun (WGS) entry which is preliminary data.</text>
</comment>
<reference evidence="1" key="2">
    <citation type="submission" date="2020-09" db="EMBL/GenBank/DDBJ databases">
        <authorList>
            <person name="Sun Q."/>
            <person name="Zhou Y."/>
        </authorList>
    </citation>
    <scope>NUCLEOTIDE SEQUENCE</scope>
    <source>
        <strain evidence="1">CGMCC 4.7299</strain>
    </source>
</reference>